<protein>
    <recommendedName>
        <fullName evidence="4">Membrane-associated kinase regulator 5</fullName>
    </recommendedName>
</protein>
<sequence>MEALNFISFWRPSNVGHKENRAQPCGGNSSTSEVPKALIASDHELDEGDDSFFDLQLPVHEFSDKGNVDGNCREENGVNGDKRFDSKEEQPRSFSPNDNFSKRKIIPIEPSSKPQSPIALLKSAPKFRVFTLRKSKSMANSSSTLEDKAELIGISMETPKHEKQGSNQHLKANIKTDKSPNFPIFTMESSSRKIKGKIEDDSAKRLLKDLMQKYLNKIKPLSKRNSLIDKIRVSGELPMSSPATVFSIEEKQGNLRGVCKQLGKSRSTSSATSPISRRDDSLLLQHDGIESSILHCKKSLNSSRAESSRLSRCTSDSSQEKLSNASSTADSSLLSRVTSNSSYEKLMDSARISSEEGNVFST</sequence>
<gene>
    <name evidence="2" type="ORF">Gorai_024286</name>
</gene>
<reference evidence="2 3" key="1">
    <citation type="journal article" date="2019" name="Genome Biol. Evol.">
        <title>Insights into the evolution of the New World diploid cottons (Gossypium, subgenus Houzingenia) based on genome sequencing.</title>
        <authorList>
            <person name="Grover C.E."/>
            <person name="Arick M.A. 2nd"/>
            <person name="Thrash A."/>
            <person name="Conover J.L."/>
            <person name="Sanders W.S."/>
            <person name="Peterson D.G."/>
            <person name="Frelichowski J.E."/>
            <person name="Scheffler J.A."/>
            <person name="Scheffler B.E."/>
            <person name="Wendel J.F."/>
        </authorList>
    </citation>
    <scope>NUCLEOTIDE SEQUENCE [LARGE SCALE GENOMIC DNA]</scope>
    <source>
        <strain evidence="2">8</strain>
        <tissue evidence="2">Leaf</tissue>
    </source>
</reference>
<dbReference type="GO" id="GO:0005886">
    <property type="term" value="C:plasma membrane"/>
    <property type="evidence" value="ECO:0007669"/>
    <property type="project" value="InterPro"/>
</dbReference>
<proteinExistence type="predicted"/>
<dbReference type="InterPro" id="IPR039619">
    <property type="entry name" value="MAKR2/5"/>
</dbReference>
<accession>A0A7J8NYN3</accession>
<feature type="compositionally biased region" description="Polar residues" evidence="1">
    <location>
        <begin position="320"/>
        <end position="330"/>
    </location>
</feature>
<feature type="compositionally biased region" description="Low complexity" evidence="1">
    <location>
        <begin position="308"/>
        <end position="317"/>
    </location>
</feature>
<feature type="region of interest" description="Disordered" evidence="1">
    <location>
        <begin position="15"/>
        <end position="36"/>
    </location>
</feature>
<feature type="region of interest" description="Disordered" evidence="1">
    <location>
        <begin position="305"/>
        <end position="335"/>
    </location>
</feature>
<dbReference type="EMBL" id="JABEZZ010000003">
    <property type="protein sequence ID" value="MBA0582135.1"/>
    <property type="molecule type" value="Genomic_DNA"/>
</dbReference>
<dbReference type="Proteomes" id="UP000593578">
    <property type="component" value="Unassembled WGS sequence"/>
</dbReference>
<name>A0A7J8NYN3_GOSRA</name>
<feature type="compositionally biased region" description="Basic and acidic residues" evidence="1">
    <location>
        <begin position="64"/>
        <end position="91"/>
    </location>
</feature>
<comment type="caution">
    <text evidence="2">The sequence shown here is derived from an EMBL/GenBank/DDBJ whole genome shotgun (WGS) entry which is preliminary data.</text>
</comment>
<evidence type="ECO:0000256" key="1">
    <source>
        <dbReference type="SAM" id="MobiDB-lite"/>
    </source>
</evidence>
<evidence type="ECO:0000313" key="2">
    <source>
        <dbReference type="EMBL" id="MBA0582135.1"/>
    </source>
</evidence>
<feature type="region of interest" description="Disordered" evidence="1">
    <location>
        <begin position="64"/>
        <end position="102"/>
    </location>
</feature>
<dbReference type="PANTHER" id="PTHR33929">
    <property type="entry name" value="MEMBRANE-ASSOCIATED KINASE REGULATOR 2-RELATED"/>
    <property type="match status" value="1"/>
</dbReference>
<organism evidence="2 3">
    <name type="scientific">Gossypium raimondii</name>
    <name type="common">Peruvian cotton</name>
    <name type="synonym">Gossypium klotzschianum subsp. raimondii</name>
    <dbReference type="NCBI Taxonomy" id="29730"/>
    <lineage>
        <taxon>Eukaryota</taxon>
        <taxon>Viridiplantae</taxon>
        <taxon>Streptophyta</taxon>
        <taxon>Embryophyta</taxon>
        <taxon>Tracheophyta</taxon>
        <taxon>Spermatophyta</taxon>
        <taxon>Magnoliopsida</taxon>
        <taxon>eudicotyledons</taxon>
        <taxon>Gunneridae</taxon>
        <taxon>Pentapetalae</taxon>
        <taxon>rosids</taxon>
        <taxon>malvids</taxon>
        <taxon>Malvales</taxon>
        <taxon>Malvaceae</taxon>
        <taxon>Malvoideae</taxon>
        <taxon>Gossypium</taxon>
    </lineage>
</organism>
<dbReference type="PANTHER" id="PTHR33929:SF4">
    <property type="entry name" value="MEMBRANE-ASSOCIATED KINASE REGULATOR 5"/>
    <property type="match status" value="1"/>
</dbReference>
<evidence type="ECO:0008006" key="4">
    <source>
        <dbReference type="Google" id="ProtNLM"/>
    </source>
</evidence>
<evidence type="ECO:0000313" key="3">
    <source>
        <dbReference type="Proteomes" id="UP000593578"/>
    </source>
</evidence>
<dbReference type="AlphaFoldDB" id="A0A7J8NYN3"/>